<evidence type="ECO:0000256" key="8">
    <source>
        <dbReference type="SAM" id="MobiDB-lite"/>
    </source>
</evidence>
<name>A0AAY4AEH0_9TELE</name>
<dbReference type="GO" id="GO:0005930">
    <property type="term" value="C:axoneme"/>
    <property type="evidence" value="ECO:0007669"/>
    <property type="project" value="UniProtKB-SubCell"/>
</dbReference>
<feature type="domain" description="Ciliary microtubule inner protein 2A-C-like" evidence="9">
    <location>
        <begin position="293"/>
        <end position="320"/>
    </location>
</feature>
<evidence type="ECO:0000256" key="2">
    <source>
        <dbReference type="ARBA" id="ARBA00022490"/>
    </source>
</evidence>
<dbReference type="InterPro" id="IPR018902">
    <property type="entry name" value="CMI2A-C-like_dom"/>
</dbReference>
<comment type="similarity">
    <text evidence="6">Belongs to the CIMIP2 family.</text>
</comment>
<accession>A0AAY4AEH0</accession>
<evidence type="ECO:0000256" key="6">
    <source>
        <dbReference type="ARBA" id="ARBA00035661"/>
    </source>
</evidence>
<evidence type="ECO:0000256" key="7">
    <source>
        <dbReference type="ARBA" id="ARBA00041163"/>
    </source>
</evidence>
<dbReference type="Ensembl" id="ENSDCDT00010007628.1">
    <property type="protein sequence ID" value="ENSDCDP00010007322.1"/>
    <property type="gene ID" value="ENSDCDG00010003217.1"/>
</dbReference>
<protein>
    <recommendedName>
        <fullName evidence="7">Ciliary microtubule inner protein 2B</fullName>
    </recommendedName>
</protein>
<keyword evidence="4" id="KW-0966">Cell projection</keyword>
<evidence type="ECO:0000256" key="1">
    <source>
        <dbReference type="ARBA" id="ARBA00004430"/>
    </source>
</evidence>
<reference evidence="10" key="3">
    <citation type="submission" date="2025-09" db="UniProtKB">
        <authorList>
            <consortium name="Ensembl"/>
        </authorList>
    </citation>
    <scope>IDENTIFICATION</scope>
</reference>
<dbReference type="PANTHER" id="PTHR22146:SF8">
    <property type="entry name" value="PROTEIN FAM166B"/>
    <property type="match status" value="1"/>
</dbReference>
<evidence type="ECO:0000313" key="10">
    <source>
        <dbReference type="Ensembl" id="ENSDCDP00010007322.1"/>
    </source>
</evidence>
<feature type="domain" description="Ciliary microtubule inner protein 2A-C-like" evidence="9">
    <location>
        <begin position="65"/>
        <end position="104"/>
    </location>
</feature>
<evidence type="ECO:0000256" key="4">
    <source>
        <dbReference type="ARBA" id="ARBA00023273"/>
    </source>
</evidence>
<comment type="subcellular location">
    <subcellularLocation>
        <location evidence="1">Cytoplasm</location>
        <location evidence="1">Cytoskeleton</location>
        <location evidence="1">Cilium axoneme</location>
    </subcellularLocation>
</comment>
<dbReference type="PANTHER" id="PTHR22146">
    <property type="entry name" value="CAT EYE SYNDROME CRITICAL REGION PROTEIN 6"/>
    <property type="match status" value="1"/>
</dbReference>
<dbReference type="GO" id="GO:0015630">
    <property type="term" value="C:microtubule cytoskeleton"/>
    <property type="evidence" value="ECO:0007669"/>
    <property type="project" value="UniProtKB-ARBA"/>
</dbReference>
<evidence type="ECO:0000256" key="5">
    <source>
        <dbReference type="ARBA" id="ARBA00035003"/>
    </source>
</evidence>
<dbReference type="Proteomes" id="UP000694580">
    <property type="component" value="Chromosome 3"/>
</dbReference>
<feature type="region of interest" description="Disordered" evidence="8">
    <location>
        <begin position="19"/>
        <end position="43"/>
    </location>
</feature>
<comment type="function">
    <text evidence="5">Microtubule inner protein (MIP) part of the dynein-decorated doublet microtubules (DMTs) in cilia axoneme, which is required for motile cilia beating.</text>
</comment>
<sequence>MWKRKSLCYPVALHLKTSARRRSNPRSSRGHYTAAVGGNRDQQEGLSRCCPLSDPVWSRVMGLLGYAGYCPQLKFHFGQTFGQLTAGLLSSSESRRSLLQSGRTACRETDPGSVDDMWRSRQRDRPQLTRTIPGYTGFIPKRQNYFSRTYTETCHDALAEFERDRQRRVQIATSDGPITTCQNSHGTKSRRLNTPLTAISMEPMTVKSPNPWKPCGSPYLMDENSPHKYFMSGFTGYVPKSRFLMGTSYPIATNKALIQFGREMRNASSSLGHPGDDAVTLPHVPAIYPPDRGLLPSYTGHVLGYRFRYGQTFGQSTHNALGINGGQRKTDVQT</sequence>
<keyword evidence="2" id="KW-0963">Cytoplasm</keyword>
<gene>
    <name evidence="10" type="primary">FAM166B</name>
</gene>
<evidence type="ECO:0000256" key="3">
    <source>
        <dbReference type="ARBA" id="ARBA00023212"/>
    </source>
</evidence>
<keyword evidence="3" id="KW-0206">Cytoskeleton</keyword>
<evidence type="ECO:0000313" key="11">
    <source>
        <dbReference type="Proteomes" id="UP000694580"/>
    </source>
</evidence>
<proteinExistence type="inferred from homology"/>
<dbReference type="GeneTree" id="ENSGT00940000154822"/>
<reference evidence="10" key="2">
    <citation type="submission" date="2025-08" db="UniProtKB">
        <authorList>
            <consortium name="Ensembl"/>
        </authorList>
    </citation>
    <scope>IDENTIFICATION</scope>
</reference>
<dbReference type="AlphaFoldDB" id="A0AAY4AEH0"/>
<reference evidence="10 11" key="1">
    <citation type="submission" date="2020-06" db="EMBL/GenBank/DDBJ databases">
        <authorList>
            <consortium name="Wellcome Sanger Institute Data Sharing"/>
        </authorList>
    </citation>
    <scope>NUCLEOTIDE SEQUENCE [LARGE SCALE GENOMIC DNA]</scope>
</reference>
<dbReference type="Pfam" id="PF10629">
    <property type="entry name" value="CMI2B-like"/>
    <property type="match status" value="2"/>
</dbReference>
<evidence type="ECO:0000259" key="9">
    <source>
        <dbReference type="Pfam" id="PF10629"/>
    </source>
</evidence>
<keyword evidence="11" id="KW-1185">Reference proteome</keyword>
<organism evidence="10 11">
    <name type="scientific">Denticeps clupeoides</name>
    <name type="common">denticle herring</name>
    <dbReference type="NCBI Taxonomy" id="299321"/>
    <lineage>
        <taxon>Eukaryota</taxon>
        <taxon>Metazoa</taxon>
        <taxon>Chordata</taxon>
        <taxon>Craniata</taxon>
        <taxon>Vertebrata</taxon>
        <taxon>Euteleostomi</taxon>
        <taxon>Actinopterygii</taxon>
        <taxon>Neopterygii</taxon>
        <taxon>Teleostei</taxon>
        <taxon>Clupei</taxon>
        <taxon>Clupeiformes</taxon>
        <taxon>Denticipitoidei</taxon>
        <taxon>Denticipitidae</taxon>
        <taxon>Denticeps</taxon>
    </lineage>
</organism>